<keyword evidence="8" id="KW-1185">Reference proteome</keyword>
<organism evidence="7 8">
    <name type="scientific">Triparma columacea</name>
    <dbReference type="NCBI Taxonomy" id="722753"/>
    <lineage>
        <taxon>Eukaryota</taxon>
        <taxon>Sar</taxon>
        <taxon>Stramenopiles</taxon>
        <taxon>Ochrophyta</taxon>
        <taxon>Bolidophyceae</taxon>
        <taxon>Parmales</taxon>
        <taxon>Triparmaceae</taxon>
        <taxon>Triparma</taxon>
    </lineage>
</organism>
<feature type="transmembrane region" description="Helical" evidence="6">
    <location>
        <begin position="54"/>
        <end position="71"/>
    </location>
</feature>
<comment type="subcellular location">
    <subcellularLocation>
        <location evidence="1">Cell membrane</location>
        <topology evidence="1">Multi-pass membrane protein</topology>
    </subcellularLocation>
</comment>
<evidence type="ECO:0000313" key="8">
    <source>
        <dbReference type="Proteomes" id="UP001165065"/>
    </source>
</evidence>
<keyword evidence="5 6" id="KW-0472">Membrane</keyword>
<evidence type="ECO:0000256" key="5">
    <source>
        <dbReference type="ARBA" id="ARBA00023136"/>
    </source>
</evidence>
<dbReference type="PANTHER" id="PTHR12677:SF59">
    <property type="entry name" value="GOLGI APPARATUS MEMBRANE PROTEIN TVP38-RELATED"/>
    <property type="match status" value="1"/>
</dbReference>
<feature type="transmembrane region" description="Helical" evidence="6">
    <location>
        <begin position="211"/>
        <end position="230"/>
    </location>
</feature>
<evidence type="ECO:0008006" key="9">
    <source>
        <dbReference type="Google" id="ProtNLM"/>
    </source>
</evidence>
<keyword evidence="4 6" id="KW-1133">Transmembrane helix</keyword>
<dbReference type="InterPro" id="IPR015414">
    <property type="entry name" value="TMEM64"/>
</dbReference>
<gene>
    <name evidence="7" type="ORF">TrCOL_g496</name>
</gene>
<protein>
    <recommendedName>
        <fullName evidence="9">SNARE associated Golgi protein</fullName>
    </recommendedName>
</protein>
<reference evidence="8" key="1">
    <citation type="journal article" date="2023" name="Commun. Biol.">
        <title>Genome analysis of Parmales, the sister group of diatoms, reveals the evolutionary specialization of diatoms from phago-mixotrophs to photoautotrophs.</title>
        <authorList>
            <person name="Ban H."/>
            <person name="Sato S."/>
            <person name="Yoshikawa S."/>
            <person name="Yamada K."/>
            <person name="Nakamura Y."/>
            <person name="Ichinomiya M."/>
            <person name="Sato N."/>
            <person name="Blanc-Mathieu R."/>
            <person name="Endo H."/>
            <person name="Kuwata A."/>
            <person name="Ogata H."/>
        </authorList>
    </citation>
    <scope>NUCLEOTIDE SEQUENCE [LARGE SCALE GENOMIC DNA]</scope>
</reference>
<evidence type="ECO:0000256" key="6">
    <source>
        <dbReference type="SAM" id="Phobius"/>
    </source>
</evidence>
<dbReference type="GO" id="GO:0005886">
    <property type="term" value="C:plasma membrane"/>
    <property type="evidence" value="ECO:0007669"/>
    <property type="project" value="UniProtKB-SubCell"/>
</dbReference>
<dbReference type="AlphaFoldDB" id="A0A9W7LA62"/>
<accession>A0A9W7LA62</accession>
<evidence type="ECO:0000256" key="2">
    <source>
        <dbReference type="ARBA" id="ARBA00022475"/>
    </source>
</evidence>
<dbReference type="OrthoDB" id="195690at2759"/>
<dbReference type="Proteomes" id="UP001165065">
    <property type="component" value="Unassembled WGS sequence"/>
</dbReference>
<dbReference type="EMBL" id="BRYA01000194">
    <property type="protein sequence ID" value="GMI43523.1"/>
    <property type="molecule type" value="Genomic_DNA"/>
</dbReference>
<evidence type="ECO:0000256" key="1">
    <source>
        <dbReference type="ARBA" id="ARBA00004651"/>
    </source>
</evidence>
<evidence type="ECO:0000256" key="4">
    <source>
        <dbReference type="ARBA" id="ARBA00022989"/>
    </source>
</evidence>
<keyword evidence="2" id="KW-1003">Cell membrane</keyword>
<feature type="transmembrane region" description="Helical" evidence="6">
    <location>
        <begin position="12"/>
        <end position="34"/>
    </location>
</feature>
<dbReference type="PANTHER" id="PTHR12677">
    <property type="entry name" value="GOLGI APPARATUS MEMBRANE PROTEIN TVP38-RELATED"/>
    <property type="match status" value="1"/>
</dbReference>
<evidence type="ECO:0000313" key="7">
    <source>
        <dbReference type="EMBL" id="GMI43523.1"/>
    </source>
</evidence>
<comment type="caution">
    <text evidence="7">The sequence shown here is derived from an EMBL/GenBank/DDBJ whole genome shotgun (WGS) entry which is preliminary data.</text>
</comment>
<sequence>MEDARLLGRWQAVKTILSVIFFAMITPTIMYVLIKFRILERGVDYIDKNDLGPWGGVIYICMFVICSVFLLPMTPLEAAAGIIWSDSYVTALLFALTGKNAGSWVCFLLASRSISCANCSFSDSKPPRILVALKKVVKQKPHFLTALVCAAYIPASIKNFGLGSIPEVKFFRHFVPWTALMGLPYAAANVAVGMSAQSFSNLDENSATTKVLMGVFAGATLFGLAALGYYTKRQLEVQIGLLSGEGDDDDDDGSDKEYYGSI</sequence>
<keyword evidence="3 6" id="KW-0812">Transmembrane</keyword>
<name>A0A9W7LA62_9STRA</name>
<evidence type="ECO:0000256" key="3">
    <source>
        <dbReference type="ARBA" id="ARBA00022692"/>
    </source>
</evidence>
<proteinExistence type="predicted"/>
<feature type="transmembrane region" description="Helical" evidence="6">
    <location>
        <begin position="174"/>
        <end position="199"/>
    </location>
</feature>